<dbReference type="PANTHER" id="PTHR33365:SF13">
    <property type="entry name" value="TAT PATHWAY SIGNAL SEQUENCE"/>
    <property type="match status" value="1"/>
</dbReference>
<dbReference type="InterPro" id="IPR021765">
    <property type="entry name" value="UstYa-like"/>
</dbReference>
<dbReference type="OrthoDB" id="3687641at2759"/>
<dbReference type="AlphaFoldDB" id="A0A6A6C0G7"/>
<evidence type="ECO:0000313" key="4">
    <source>
        <dbReference type="EMBL" id="KAF2159758.1"/>
    </source>
</evidence>
<dbReference type="RefSeq" id="XP_033660647.1">
    <property type="nucleotide sequence ID" value="XM_033810813.1"/>
</dbReference>
<keyword evidence="3" id="KW-1133">Transmembrane helix</keyword>
<reference evidence="4" key="1">
    <citation type="journal article" date="2020" name="Stud. Mycol.">
        <title>101 Dothideomycetes genomes: a test case for predicting lifestyles and emergence of pathogens.</title>
        <authorList>
            <person name="Haridas S."/>
            <person name="Albert R."/>
            <person name="Binder M."/>
            <person name="Bloem J."/>
            <person name="Labutti K."/>
            <person name="Salamov A."/>
            <person name="Andreopoulos B."/>
            <person name="Baker S."/>
            <person name="Barry K."/>
            <person name="Bills G."/>
            <person name="Bluhm B."/>
            <person name="Cannon C."/>
            <person name="Castanera R."/>
            <person name="Culley D."/>
            <person name="Daum C."/>
            <person name="Ezra D."/>
            <person name="Gonzalez J."/>
            <person name="Henrissat B."/>
            <person name="Kuo A."/>
            <person name="Liang C."/>
            <person name="Lipzen A."/>
            <person name="Lutzoni F."/>
            <person name="Magnuson J."/>
            <person name="Mondo S."/>
            <person name="Nolan M."/>
            <person name="Ohm R."/>
            <person name="Pangilinan J."/>
            <person name="Park H.-J."/>
            <person name="Ramirez L."/>
            <person name="Alfaro M."/>
            <person name="Sun H."/>
            <person name="Tritt A."/>
            <person name="Yoshinaga Y."/>
            <person name="Zwiers L.-H."/>
            <person name="Turgeon B."/>
            <person name="Goodwin S."/>
            <person name="Spatafora J."/>
            <person name="Crous P."/>
            <person name="Grigoriev I."/>
        </authorList>
    </citation>
    <scope>NUCLEOTIDE SEQUENCE</scope>
    <source>
        <strain evidence="4">ATCC 36951</strain>
    </source>
</reference>
<evidence type="ECO:0000256" key="1">
    <source>
        <dbReference type="ARBA" id="ARBA00035112"/>
    </source>
</evidence>
<evidence type="ECO:0000256" key="3">
    <source>
        <dbReference type="SAM" id="Phobius"/>
    </source>
</evidence>
<dbReference type="Proteomes" id="UP000799537">
    <property type="component" value="Unassembled WGS sequence"/>
</dbReference>
<dbReference type="GO" id="GO:0043386">
    <property type="term" value="P:mycotoxin biosynthetic process"/>
    <property type="evidence" value="ECO:0007669"/>
    <property type="project" value="InterPro"/>
</dbReference>
<evidence type="ECO:0000256" key="2">
    <source>
        <dbReference type="SAM" id="MobiDB-lite"/>
    </source>
</evidence>
<proteinExistence type="inferred from homology"/>
<dbReference type="PANTHER" id="PTHR33365">
    <property type="entry name" value="YALI0B05434P"/>
    <property type="match status" value="1"/>
</dbReference>
<dbReference type="Pfam" id="PF11807">
    <property type="entry name" value="UstYa"/>
    <property type="match status" value="1"/>
</dbReference>
<evidence type="ECO:0008006" key="6">
    <source>
        <dbReference type="Google" id="ProtNLM"/>
    </source>
</evidence>
<keyword evidence="3" id="KW-0812">Transmembrane</keyword>
<gene>
    <name evidence="4" type="ORF">M409DRAFT_37860</name>
</gene>
<evidence type="ECO:0000313" key="5">
    <source>
        <dbReference type="Proteomes" id="UP000799537"/>
    </source>
</evidence>
<feature type="transmembrane region" description="Helical" evidence="3">
    <location>
        <begin position="42"/>
        <end position="65"/>
    </location>
</feature>
<keyword evidence="3" id="KW-0472">Membrane</keyword>
<keyword evidence="5" id="KW-1185">Reference proteome</keyword>
<accession>A0A6A6C0G7</accession>
<feature type="region of interest" description="Disordered" evidence="2">
    <location>
        <begin position="266"/>
        <end position="287"/>
    </location>
</feature>
<name>A0A6A6C0G7_ZASCE</name>
<dbReference type="EMBL" id="ML993633">
    <property type="protein sequence ID" value="KAF2159758.1"/>
    <property type="molecule type" value="Genomic_DNA"/>
</dbReference>
<sequence>MAAIPLLDGSSASSEDGFDESEKLLSLNRQRKRPLLSANIRWVVLGCCLVGLTIGVSVGVAIIVVQCWEKPSTLSCLKQSSAPSPIAKDLDITYHTQHFNGSFLNENIYRQAASAEVDAAWEALGVNYRSVLIPAEIGKRVGLAPDQVQVNEKYGGGFPANVEGLHQLHCLNLLRQGLYYNIDYYREKGEGAFKNKDHILKKHVSHCLDIIRQQLMCTVDIGVLGQVWYKNEGDEYPKAFVDFNTNHVCRNYDDIRKWAEDRQLPDDVPEDYLQPPNPGDRIYNGVP</sequence>
<protein>
    <recommendedName>
        <fullName evidence="6">Tat pathway signal sequence</fullName>
    </recommendedName>
</protein>
<comment type="similarity">
    <text evidence="1">Belongs to the ustYa family.</text>
</comment>
<dbReference type="GeneID" id="54564085"/>
<organism evidence="4 5">
    <name type="scientific">Zasmidium cellare ATCC 36951</name>
    <dbReference type="NCBI Taxonomy" id="1080233"/>
    <lineage>
        <taxon>Eukaryota</taxon>
        <taxon>Fungi</taxon>
        <taxon>Dikarya</taxon>
        <taxon>Ascomycota</taxon>
        <taxon>Pezizomycotina</taxon>
        <taxon>Dothideomycetes</taxon>
        <taxon>Dothideomycetidae</taxon>
        <taxon>Mycosphaerellales</taxon>
        <taxon>Mycosphaerellaceae</taxon>
        <taxon>Zasmidium</taxon>
    </lineage>
</organism>